<organism evidence="6 7">
    <name type="scientific">Nocardia camponoti</name>
    <dbReference type="NCBI Taxonomy" id="1616106"/>
    <lineage>
        <taxon>Bacteria</taxon>
        <taxon>Bacillati</taxon>
        <taxon>Actinomycetota</taxon>
        <taxon>Actinomycetes</taxon>
        <taxon>Mycobacteriales</taxon>
        <taxon>Nocardiaceae</taxon>
        <taxon>Nocardia</taxon>
    </lineage>
</organism>
<dbReference type="EMBL" id="BMMW01000006">
    <property type="protein sequence ID" value="GGK67265.1"/>
    <property type="molecule type" value="Genomic_DNA"/>
</dbReference>
<dbReference type="InterPro" id="IPR046348">
    <property type="entry name" value="SIS_dom_sf"/>
</dbReference>
<dbReference type="RefSeq" id="WP_188830989.1">
    <property type="nucleotide sequence ID" value="NZ_BMMW01000006.1"/>
</dbReference>
<dbReference type="PROSITE" id="PS51071">
    <property type="entry name" value="HTH_RPIR"/>
    <property type="match status" value="1"/>
</dbReference>
<dbReference type="InterPro" id="IPR036388">
    <property type="entry name" value="WH-like_DNA-bd_sf"/>
</dbReference>
<evidence type="ECO:0000259" key="5">
    <source>
        <dbReference type="PROSITE" id="PS51464"/>
    </source>
</evidence>
<dbReference type="Proteomes" id="UP000612956">
    <property type="component" value="Unassembled WGS sequence"/>
</dbReference>
<evidence type="ECO:0000256" key="2">
    <source>
        <dbReference type="ARBA" id="ARBA00023125"/>
    </source>
</evidence>
<evidence type="ECO:0000313" key="6">
    <source>
        <dbReference type="EMBL" id="GGK67265.1"/>
    </source>
</evidence>
<protein>
    <submittedName>
        <fullName evidence="6">Transcriptional regulator</fullName>
    </submittedName>
</protein>
<evidence type="ECO:0000256" key="1">
    <source>
        <dbReference type="ARBA" id="ARBA00023015"/>
    </source>
</evidence>
<dbReference type="InterPro" id="IPR000281">
    <property type="entry name" value="HTH_RpiR"/>
</dbReference>
<keyword evidence="2" id="KW-0238">DNA-binding</keyword>
<accession>A0A917QT49</accession>
<name>A0A917QT49_9NOCA</name>
<dbReference type="GO" id="GO:0097367">
    <property type="term" value="F:carbohydrate derivative binding"/>
    <property type="evidence" value="ECO:0007669"/>
    <property type="project" value="InterPro"/>
</dbReference>
<feature type="domain" description="SIS" evidence="5">
    <location>
        <begin position="119"/>
        <end position="260"/>
    </location>
</feature>
<keyword evidence="3" id="KW-0804">Transcription</keyword>
<comment type="caution">
    <text evidence="6">The sequence shown here is derived from an EMBL/GenBank/DDBJ whole genome shotgun (WGS) entry which is preliminary data.</text>
</comment>
<dbReference type="GO" id="GO:1901135">
    <property type="term" value="P:carbohydrate derivative metabolic process"/>
    <property type="evidence" value="ECO:0007669"/>
    <property type="project" value="InterPro"/>
</dbReference>
<reference evidence="6" key="2">
    <citation type="submission" date="2020-09" db="EMBL/GenBank/DDBJ databases">
        <authorList>
            <person name="Sun Q."/>
            <person name="Zhou Y."/>
        </authorList>
    </citation>
    <scope>NUCLEOTIDE SEQUENCE</scope>
    <source>
        <strain evidence="6">CGMCC 4.7278</strain>
    </source>
</reference>
<sequence>MNRPGEVLAHIRAAAPSLLPAERSVAQVLIDRAGGVVELSSQQVADAAGASRATVVRTCQSLGFTGYQQVRMLLAREDAPAASPVADGPAGTVRAAFAHTADSMTAMTALLDDAAIEATVTAILAAETVLVVGNGLSISVATSVAARLQALGLRVVAPIDVMSQHISARMLREGDVAIVVSGSGATTPSLRAAELAASVGAKVVGLTSFSRSPLTDVADVTLVTGMAEITFRDELTVTSRIPQVILTEGLVAAVEVALGDTAATQRAANLEVIGEYLRDDA</sequence>
<dbReference type="GO" id="GO:0003677">
    <property type="term" value="F:DNA binding"/>
    <property type="evidence" value="ECO:0007669"/>
    <property type="project" value="UniProtKB-KW"/>
</dbReference>
<dbReference type="Pfam" id="PF01418">
    <property type="entry name" value="HTH_6"/>
    <property type="match status" value="1"/>
</dbReference>
<dbReference type="InterPro" id="IPR001347">
    <property type="entry name" value="SIS_dom"/>
</dbReference>
<dbReference type="AlphaFoldDB" id="A0A917QT49"/>
<dbReference type="SUPFAM" id="SSF46689">
    <property type="entry name" value="Homeodomain-like"/>
    <property type="match status" value="1"/>
</dbReference>
<dbReference type="CDD" id="cd05013">
    <property type="entry name" value="SIS_RpiR"/>
    <property type="match status" value="1"/>
</dbReference>
<evidence type="ECO:0000256" key="3">
    <source>
        <dbReference type="ARBA" id="ARBA00023163"/>
    </source>
</evidence>
<dbReference type="PANTHER" id="PTHR30514:SF1">
    <property type="entry name" value="HTH-TYPE TRANSCRIPTIONAL REGULATOR HEXR-RELATED"/>
    <property type="match status" value="1"/>
</dbReference>
<evidence type="ECO:0000313" key="7">
    <source>
        <dbReference type="Proteomes" id="UP000612956"/>
    </source>
</evidence>
<evidence type="ECO:0000259" key="4">
    <source>
        <dbReference type="PROSITE" id="PS51071"/>
    </source>
</evidence>
<dbReference type="PROSITE" id="PS51464">
    <property type="entry name" value="SIS"/>
    <property type="match status" value="1"/>
</dbReference>
<keyword evidence="7" id="KW-1185">Reference proteome</keyword>
<feature type="domain" description="HTH rpiR-type" evidence="4">
    <location>
        <begin position="5"/>
        <end position="81"/>
    </location>
</feature>
<gene>
    <name evidence="6" type="ORF">GCM10011591_44270</name>
</gene>
<dbReference type="PANTHER" id="PTHR30514">
    <property type="entry name" value="GLUCOKINASE"/>
    <property type="match status" value="1"/>
</dbReference>
<dbReference type="InterPro" id="IPR047640">
    <property type="entry name" value="RpiR-like"/>
</dbReference>
<dbReference type="Gene3D" id="3.40.50.10490">
    <property type="entry name" value="Glucose-6-phosphate isomerase like protein, domain 1"/>
    <property type="match status" value="1"/>
</dbReference>
<dbReference type="InterPro" id="IPR009057">
    <property type="entry name" value="Homeodomain-like_sf"/>
</dbReference>
<dbReference type="InterPro" id="IPR035472">
    <property type="entry name" value="RpiR-like_SIS"/>
</dbReference>
<dbReference type="GO" id="GO:0003700">
    <property type="term" value="F:DNA-binding transcription factor activity"/>
    <property type="evidence" value="ECO:0007669"/>
    <property type="project" value="InterPro"/>
</dbReference>
<proteinExistence type="predicted"/>
<dbReference type="Gene3D" id="1.10.10.10">
    <property type="entry name" value="Winged helix-like DNA-binding domain superfamily/Winged helix DNA-binding domain"/>
    <property type="match status" value="1"/>
</dbReference>
<reference evidence="6" key="1">
    <citation type="journal article" date="2014" name="Int. J. Syst. Evol. Microbiol.">
        <title>Complete genome sequence of Corynebacterium casei LMG S-19264T (=DSM 44701T), isolated from a smear-ripened cheese.</title>
        <authorList>
            <consortium name="US DOE Joint Genome Institute (JGI-PGF)"/>
            <person name="Walter F."/>
            <person name="Albersmeier A."/>
            <person name="Kalinowski J."/>
            <person name="Ruckert C."/>
        </authorList>
    </citation>
    <scope>NUCLEOTIDE SEQUENCE</scope>
    <source>
        <strain evidence="6">CGMCC 4.7278</strain>
    </source>
</reference>
<dbReference type="SUPFAM" id="SSF53697">
    <property type="entry name" value="SIS domain"/>
    <property type="match status" value="1"/>
</dbReference>
<dbReference type="Pfam" id="PF01380">
    <property type="entry name" value="SIS"/>
    <property type="match status" value="1"/>
</dbReference>
<keyword evidence="1" id="KW-0805">Transcription regulation</keyword>